<dbReference type="Proteomes" id="UP000887564">
    <property type="component" value="Unplaced"/>
</dbReference>
<name>A0A914R111_PAREQ</name>
<keyword evidence="1" id="KW-0812">Transmembrane</keyword>
<proteinExistence type="predicted"/>
<feature type="transmembrane region" description="Helical" evidence="1">
    <location>
        <begin position="56"/>
        <end position="75"/>
    </location>
</feature>
<sequence>MICGCKFTFQKSCIFLSLLPFFAIVCWGRNKFTVFGVGSTMVILTRGTPLTEFFEYHMLIGSLLWGVIPALTLIAT</sequence>
<protein>
    <submittedName>
        <fullName evidence="3">Uncharacterized protein</fullName>
    </submittedName>
</protein>
<dbReference type="WBParaSite" id="PEQ_0000013701-mRNA-1">
    <property type="protein sequence ID" value="PEQ_0000013701-mRNA-1"/>
    <property type="gene ID" value="PEQ_0000013701"/>
</dbReference>
<evidence type="ECO:0000313" key="2">
    <source>
        <dbReference type="Proteomes" id="UP000887564"/>
    </source>
</evidence>
<organism evidence="2 3">
    <name type="scientific">Parascaris equorum</name>
    <name type="common">Equine roundworm</name>
    <dbReference type="NCBI Taxonomy" id="6256"/>
    <lineage>
        <taxon>Eukaryota</taxon>
        <taxon>Metazoa</taxon>
        <taxon>Ecdysozoa</taxon>
        <taxon>Nematoda</taxon>
        <taxon>Chromadorea</taxon>
        <taxon>Rhabditida</taxon>
        <taxon>Spirurina</taxon>
        <taxon>Ascaridomorpha</taxon>
        <taxon>Ascaridoidea</taxon>
        <taxon>Ascarididae</taxon>
        <taxon>Parascaris</taxon>
    </lineage>
</organism>
<keyword evidence="1" id="KW-1133">Transmembrane helix</keyword>
<evidence type="ECO:0000313" key="3">
    <source>
        <dbReference type="WBParaSite" id="PEQ_0000013701-mRNA-1"/>
    </source>
</evidence>
<keyword evidence="1" id="KW-0472">Membrane</keyword>
<evidence type="ECO:0000256" key="1">
    <source>
        <dbReference type="SAM" id="Phobius"/>
    </source>
</evidence>
<keyword evidence="2" id="KW-1185">Reference proteome</keyword>
<dbReference type="AlphaFoldDB" id="A0A914R111"/>
<reference evidence="3" key="1">
    <citation type="submission" date="2022-11" db="UniProtKB">
        <authorList>
            <consortium name="WormBaseParasite"/>
        </authorList>
    </citation>
    <scope>IDENTIFICATION</scope>
</reference>
<accession>A0A914R111</accession>